<evidence type="ECO:0000313" key="1">
    <source>
        <dbReference type="EMBL" id="KYO41399.1"/>
    </source>
</evidence>
<keyword evidence="2" id="KW-1185">Reference proteome</keyword>
<dbReference type="EMBL" id="AKHW03001628">
    <property type="protein sequence ID" value="KYO41399.1"/>
    <property type="molecule type" value="Genomic_DNA"/>
</dbReference>
<accession>A0A151NXS5</accession>
<gene>
    <name evidence="1" type="ORF">Y1Q_0006222</name>
</gene>
<name>A0A151NXS5_ALLMI</name>
<protein>
    <submittedName>
        <fullName evidence="1">Uncharacterized protein</fullName>
    </submittedName>
</protein>
<comment type="caution">
    <text evidence="1">The sequence shown here is derived from an EMBL/GenBank/DDBJ whole genome shotgun (WGS) entry which is preliminary data.</text>
</comment>
<organism evidence="1 2">
    <name type="scientific">Alligator mississippiensis</name>
    <name type="common">American alligator</name>
    <dbReference type="NCBI Taxonomy" id="8496"/>
    <lineage>
        <taxon>Eukaryota</taxon>
        <taxon>Metazoa</taxon>
        <taxon>Chordata</taxon>
        <taxon>Craniata</taxon>
        <taxon>Vertebrata</taxon>
        <taxon>Euteleostomi</taxon>
        <taxon>Archelosauria</taxon>
        <taxon>Archosauria</taxon>
        <taxon>Crocodylia</taxon>
        <taxon>Alligatoridae</taxon>
        <taxon>Alligatorinae</taxon>
        <taxon>Alligator</taxon>
    </lineage>
</organism>
<dbReference type="Proteomes" id="UP000050525">
    <property type="component" value="Unassembled WGS sequence"/>
</dbReference>
<reference evidence="1 2" key="1">
    <citation type="journal article" date="2012" name="Genome Biol.">
        <title>Sequencing three crocodilian genomes to illuminate the evolution of archosaurs and amniotes.</title>
        <authorList>
            <person name="St John J.A."/>
            <person name="Braun E.L."/>
            <person name="Isberg S.R."/>
            <person name="Miles L.G."/>
            <person name="Chong A.Y."/>
            <person name="Gongora J."/>
            <person name="Dalzell P."/>
            <person name="Moran C."/>
            <person name="Bed'hom B."/>
            <person name="Abzhanov A."/>
            <person name="Burgess S.C."/>
            <person name="Cooksey A.M."/>
            <person name="Castoe T.A."/>
            <person name="Crawford N.G."/>
            <person name="Densmore L.D."/>
            <person name="Drew J.C."/>
            <person name="Edwards S.V."/>
            <person name="Faircloth B.C."/>
            <person name="Fujita M.K."/>
            <person name="Greenwold M.J."/>
            <person name="Hoffmann F.G."/>
            <person name="Howard J.M."/>
            <person name="Iguchi T."/>
            <person name="Janes D.E."/>
            <person name="Khan S.Y."/>
            <person name="Kohno S."/>
            <person name="de Koning A.J."/>
            <person name="Lance S.L."/>
            <person name="McCarthy F.M."/>
            <person name="McCormack J.E."/>
            <person name="Merchant M.E."/>
            <person name="Peterson D.G."/>
            <person name="Pollock D.D."/>
            <person name="Pourmand N."/>
            <person name="Raney B.J."/>
            <person name="Roessler K.A."/>
            <person name="Sanford J.R."/>
            <person name="Sawyer R.H."/>
            <person name="Schmidt C.J."/>
            <person name="Triplett E.W."/>
            <person name="Tuberville T.D."/>
            <person name="Venegas-Anaya M."/>
            <person name="Howard J.T."/>
            <person name="Jarvis E.D."/>
            <person name="Guillette L.J.Jr."/>
            <person name="Glenn T.C."/>
            <person name="Green R.E."/>
            <person name="Ray D.A."/>
        </authorList>
    </citation>
    <scope>NUCLEOTIDE SEQUENCE [LARGE SCALE GENOMIC DNA]</scope>
    <source>
        <strain evidence="1">KSC_2009_1</strain>
    </source>
</reference>
<proteinExistence type="predicted"/>
<evidence type="ECO:0000313" key="2">
    <source>
        <dbReference type="Proteomes" id="UP000050525"/>
    </source>
</evidence>
<sequence length="69" mass="7562">MNDKGETSEESQAAFSDEVICPHYPWLAIKAADKLHGRSIPAWFIRLHFSGKGGISFLFPTAASAPKDN</sequence>
<dbReference type="AlphaFoldDB" id="A0A151NXS5"/>